<organism evidence="4 5">
    <name type="scientific">Bradyrhizobium huanghuaihaiense</name>
    <dbReference type="NCBI Taxonomy" id="990078"/>
    <lineage>
        <taxon>Bacteria</taxon>
        <taxon>Pseudomonadati</taxon>
        <taxon>Pseudomonadota</taxon>
        <taxon>Alphaproteobacteria</taxon>
        <taxon>Hyphomicrobiales</taxon>
        <taxon>Nitrobacteraceae</taxon>
        <taxon>Bradyrhizobium</taxon>
    </lineage>
</organism>
<name>A0A562RAZ4_9BRAD</name>
<evidence type="ECO:0000256" key="1">
    <source>
        <dbReference type="ARBA" id="ARBA00009129"/>
    </source>
</evidence>
<dbReference type="Pfam" id="PF05532">
    <property type="entry name" value="CsbD"/>
    <property type="match status" value="1"/>
</dbReference>
<dbReference type="EMBL" id="VLLA01000015">
    <property type="protein sequence ID" value="TWI65546.1"/>
    <property type="molecule type" value="Genomic_DNA"/>
</dbReference>
<evidence type="ECO:0000256" key="2">
    <source>
        <dbReference type="SAM" id="MobiDB-lite"/>
    </source>
</evidence>
<dbReference type="Proteomes" id="UP000316291">
    <property type="component" value="Unassembled WGS sequence"/>
</dbReference>
<accession>A0A562RAZ4</accession>
<reference evidence="4 5" key="1">
    <citation type="journal article" date="2015" name="Stand. Genomic Sci.">
        <title>Genomic Encyclopedia of Bacterial and Archaeal Type Strains, Phase III: the genomes of soil and plant-associated and newly described type strains.</title>
        <authorList>
            <person name="Whitman W.B."/>
            <person name="Woyke T."/>
            <person name="Klenk H.P."/>
            <person name="Zhou Y."/>
            <person name="Lilburn T.G."/>
            <person name="Beck B.J."/>
            <person name="De Vos P."/>
            <person name="Vandamme P."/>
            <person name="Eisen J.A."/>
            <person name="Garrity G."/>
            <person name="Hugenholtz P."/>
            <person name="Kyrpides N.C."/>
        </authorList>
    </citation>
    <scope>NUCLEOTIDE SEQUENCE [LARGE SCALE GENOMIC DNA]</scope>
    <source>
        <strain evidence="4 5">CGMCC 1.10948</strain>
    </source>
</reference>
<dbReference type="OrthoDB" id="7874071at2"/>
<proteinExistence type="inferred from homology"/>
<dbReference type="InterPro" id="IPR036629">
    <property type="entry name" value="YjbJ_sf"/>
</dbReference>
<dbReference type="Gene3D" id="1.10.1470.10">
    <property type="entry name" value="YjbJ"/>
    <property type="match status" value="1"/>
</dbReference>
<dbReference type="RefSeq" id="WP_018640760.1">
    <property type="nucleotide sequence ID" value="NZ_VLLA01000015.1"/>
</dbReference>
<comment type="similarity">
    <text evidence="1">Belongs to the UPF0337 (CsbD) family.</text>
</comment>
<dbReference type="InterPro" id="IPR008462">
    <property type="entry name" value="CsbD"/>
</dbReference>
<evidence type="ECO:0000259" key="3">
    <source>
        <dbReference type="Pfam" id="PF05532"/>
    </source>
</evidence>
<gene>
    <name evidence="4" type="ORF">IQ16_05284</name>
</gene>
<protein>
    <submittedName>
        <fullName evidence="4">CsbD-like protein</fullName>
    </submittedName>
</protein>
<evidence type="ECO:0000313" key="5">
    <source>
        <dbReference type="Proteomes" id="UP000316291"/>
    </source>
</evidence>
<sequence length="63" mass="6544">MDREHVKGLADKAKGAIKEGAGKLIGDKDVEVEGKIDKATGSAHNTAGDVKDAERDAADALKK</sequence>
<feature type="compositionally biased region" description="Basic and acidic residues" evidence="2">
    <location>
        <begin position="49"/>
        <end position="63"/>
    </location>
</feature>
<dbReference type="SUPFAM" id="SSF69047">
    <property type="entry name" value="Hypothetical protein YjbJ"/>
    <property type="match status" value="1"/>
</dbReference>
<evidence type="ECO:0000313" key="4">
    <source>
        <dbReference type="EMBL" id="TWI65546.1"/>
    </source>
</evidence>
<feature type="domain" description="CsbD-like" evidence="3">
    <location>
        <begin position="6"/>
        <end position="53"/>
    </location>
</feature>
<comment type="caution">
    <text evidence="4">The sequence shown here is derived from an EMBL/GenBank/DDBJ whole genome shotgun (WGS) entry which is preliminary data.</text>
</comment>
<dbReference type="AlphaFoldDB" id="A0A562RAZ4"/>
<feature type="region of interest" description="Disordered" evidence="2">
    <location>
        <begin position="37"/>
        <end position="63"/>
    </location>
</feature>
<keyword evidence="5" id="KW-1185">Reference proteome</keyword>